<feature type="transmembrane region" description="Helical" evidence="8">
    <location>
        <begin position="305"/>
        <end position="325"/>
    </location>
</feature>
<dbReference type="KEGG" id="cpso:CPPEL_01400"/>
<dbReference type="AlphaFoldDB" id="A0A3G6ISH1"/>
<feature type="transmembrane region" description="Helical" evidence="8">
    <location>
        <begin position="76"/>
        <end position="99"/>
    </location>
</feature>
<dbReference type="SUPFAM" id="SSF103473">
    <property type="entry name" value="MFS general substrate transporter"/>
    <property type="match status" value="1"/>
</dbReference>
<feature type="transmembrane region" description="Helical" evidence="8">
    <location>
        <begin position="277"/>
        <end position="299"/>
    </location>
</feature>
<keyword evidence="5 8" id="KW-0812">Transmembrane</keyword>
<dbReference type="GO" id="GO:0042910">
    <property type="term" value="F:xenobiotic transmembrane transporter activity"/>
    <property type="evidence" value="ECO:0007669"/>
    <property type="project" value="InterPro"/>
</dbReference>
<dbReference type="PROSITE" id="PS50850">
    <property type="entry name" value="MFS"/>
    <property type="match status" value="1"/>
</dbReference>
<dbReference type="PANTHER" id="PTHR43124">
    <property type="entry name" value="PURINE EFFLUX PUMP PBUE"/>
    <property type="match status" value="1"/>
</dbReference>
<dbReference type="InterPro" id="IPR050189">
    <property type="entry name" value="MFS_Efflux_Transporters"/>
</dbReference>
<comment type="similarity">
    <text evidence="2">Belongs to the major facilitator superfamily. Bcr/CmlA family.</text>
</comment>
<dbReference type="GO" id="GO:1990961">
    <property type="term" value="P:xenobiotic detoxification by transmembrane export across the plasma membrane"/>
    <property type="evidence" value="ECO:0007669"/>
    <property type="project" value="InterPro"/>
</dbReference>
<reference evidence="10 11" key="1">
    <citation type="submission" date="2018-11" db="EMBL/GenBank/DDBJ databases">
        <authorList>
            <person name="Kleinhagauer T."/>
            <person name="Glaeser S.P."/>
            <person name="Spergser J."/>
            <person name="Ruckert C."/>
            <person name="Kaempfer P."/>
            <person name="Busse H.-J."/>
        </authorList>
    </citation>
    <scope>NUCLEOTIDE SEQUENCE [LARGE SCALE GENOMIC DNA]</scope>
    <source>
        <strain evidence="10 11">812CH</strain>
    </source>
</reference>
<evidence type="ECO:0000256" key="4">
    <source>
        <dbReference type="ARBA" id="ARBA00022475"/>
    </source>
</evidence>
<evidence type="ECO:0000256" key="5">
    <source>
        <dbReference type="ARBA" id="ARBA00022692"/>
    </source>
</evidence>
<keyword evidence="7 8" id="KW-0472">Membrane</keyword>
<evidence type="ECO:0000256" key="2">
    <source>
        <dbReference type="ARBA" id="ARBA00006236"/>
    </source>
</evidence>
<organism evidence="10 11">
    <name type="scientific">Corynebacterium pseudopelargi</name>
    <dbReference type="NCBI Taxonomy" id="2080757"/>
    <lineage>
        <taxon>Bacteria</taxon>
        <taxon>Bacillati</taxon>
        <taxon>Actinomycetota</taxon>
        <taxon>Actinomycetes</taxon>
        <taxon>Mycobacteriales</taxon>
        <taxon>Corynebacteriaceae</taxon>
        <taxon>Corynebacterium</taxon>
    </lineage>
</organism>
<evidence type="ECO:0000313" key="10">
    <source>
        <dbReference type="EMBL" id="AZA08427.1"/>
    </source>
</evidence>
<evidence type="ECO:0000313" key="11">
    <source>
        <dbReference type="Proteomes" id="UP000271426"/>
    </source>
</evidence>
<keyword evidence="3" id="KW-0813">Transport</keyword>
<dbReference type="NCBIfam" id="TIGR00710">
    <property type="entry name" value="efflux_Bcr_CflA"/>
    <property type="match status" value="1"/>
</dbReference>
<dbReference type="EMBL" id="CP033898">
    <property type="protein sequence ID" value="AZA08427.1"/>
    <property type="molecule type" value="Genomic_DNA"/>
</dbReference>
<dbReference type="Proteomes" id="UP000271426">
    <property type="component" value="Chromosome"/>
</dbReference>
<evidence type="ECO:0000256" key="8">
    <source>
        <dbReference type="SAM" id="Phobius"/>
    </source>
</evidence>
<dbReference type="PANTHER" id="PTHR43124:SF3">
    <property type="entry name" value="CHLORAMPHENICOL EFFLUX PUMP RV0191"/>
    <property type="match status" value="1"/>
</dbReference>
<dbReference type="CDD" id="cd17320">
    <property type="entry name" value="MFS_MdfA_MDR_like"/>
    <property type="match status" value="1"/>
</dbReference>
<feature type="transmembrane region" description="Helical" evidence="8">
    <location>
        <begin position="212"/>
        <end position="237"/>
    </location>
</feature>
<feature type="transmembrane region" description="Helical" evidence="8">
    <location>
        <begin position="134"/>
        <end position="158"/>
    </location>
</feature>
<protein>
    <submittedName>
        <fullName evidence="10">Bicyclomycin resistance protein</fullName>
    </submittedName>
</protein>
<feature type="transmembrane region" description="Helical" evidence="8">
    <location>
        <begin position="164"/>
        <end position="181"/>
    </location>
</feature>
<feature type="transmembrane region" description="Helical" evidence="8">
    <location>
        <begin position="337"/>
        <end position="358"/>
    </location>
</feature>
<evidence type="ECO:0000256" key="7">
    <source>
        <dbReference type="ARBA" id="ARBA00023136"/>
    </source>
</evidence>
<dbReference type="InterPro" id="IPR005829">
    <property type="entry name" value="Sugar_transporter_CS"/>
</dbReference>
<feature type="transmembrane region" description="Helical" evidence="8">
    <location>
        <begin position="105"/>
        <end position="122"/>
    </location>
</feature>
<feature type="transmembrane region" description="Helical" evidence="8">
    <location>
        <begin position="364"/>
        <end position="382"/>
    </location>
</feature>
<evidence type="ECO:0000259" key="9">
    <source>
        <dbReference type="PROSITE" id="PS50850"/>
    </source>
</evidence>
<dbReference type="GO" id="GO:0005886">
    <property type="term" value="C:plasma membrane"/>
    <property type="evidence" value="ECO:0007669"/>
    <property type="project" value="UniProtKB-SubCell"/>
</dbReference>
<name>A0A3G6ISH1_9CORY</name>
<dbReference type="PROSITE" id="PS00216">
    <property type="entry name" value="SUGAR_TRANSPORT_1"/>
    <property type="match status" value="1"/>
</dbReference>
<accession>A0A3G6ISH1</accession>
<comment type="subcellular location">
    <subcellularLocation>
        <location evidence="1">Cell membrane</location>
        <topology evidence="1">Multi-pass membrane protein</topology>
    </subcellularLocation>
</comment>
<feature type="domain" description="Major facilitator superfamily (MFS) profile" evidence="9">
    <location>
        <begin position="8"/>
        <end position="387"/>
    </location>
</feature>
<dbReference type="InterPro" id="IPR020846">
    <property type="entry name" value="MFS_dom"/>
</dbReference>
<keyword evidence="6 8" id="KW-1133">Transmembrane helix</keyword>
<evidence type="ECO:0000256" key="3">
    <source>
        <dbReference type="ARBA" id="ARBA00022448"/>
    </source>
</evidence>
<dbReference type="Gene3D" id="1.20.1720.10">
    <property type="entry name" value="Multidrug resistance protein D"/>
    <property type="match status" value="1"/>
</dbReference>
<feature type="transmembrane region" description="Helical" evidence="8">
    <location>
        <begin position="243"/>
        <end position="265"/>
    </location>
</feature>
<dbReference type="Pfam" id="PF07690">
    <property type="entry name" value="MFS_1"/>
    <property type="match status" value="1"/>
</dbReference>
<evidence type="ECO:0000256" key="1">
    <source>
        <dbReference type="ARBA" id="ARBA00004651"/>
    </source>
</evidence>
<evidence type="ECO:0000256" key="6">
    <source>
        <dbReference type="ARBA" id="ARBA00022989"/>
    </source>
</evidence>
<dbReference type="InterPro" id="IPR036259">
    <property type="entry name" value="MFS_trans_sf"/>
</dbReference>
<dbReference type="InterPro" id="IPR011701">
    <property type="entry name" value="MFS"/>
</dbReference>
<proteinExistence type="inferred from homology"/>
<dbReference type="InterPro" id="IPR004812">
    <property type="entry name" value="Efflux_drug-R_Bcr/CmlA"/>
</dbReference>
<sequence length="398" mass="41754">MRESRISTGLLAGLALLMASGPFAIDMYLPTLPALARDLRTPESSVQLTLTAFMVGMAVGQLVVGTISDALGRRRLLLVGAVLSLISCIVCAVTPAIGVLVAARLLHGIGSGACVVLARAIVPDLARGAEAAKAFTLMMVIQSVAPVAAPVLGGILASPIGWRGIFWVLVAFSALQVLVVWRGIPETRHERAPLRIRPVLANFRTVLANRRFVQMLLAFSFGFGSIFSYISASSFVIQDVMGFSVHIYTLCFAGNALGLMLTGLLNNRLIDRFRQTTLLRAGLGVLLLANIALVAITLLGMAPALYFPALFFCVAPIPMVMGNAFSMGTDAVREYAGAASSLMGFVQFLVAGIATMLVGIGGNMALAMALSMVLMSAIAFLASARVPEADPGIASSRA</sequence>
<keyword evidence="4" id="KW-1003">Cell membrane</keyword>
<gene>
    <name evidence="10" type="primary">bcr</name>
    <name evidence="10" type="ORF">CPPEL_01400</name>
</gene>
<keyword evidence="11" id="KW-1185">Reference proteome</keyword>
<feature type="transmembrane region" description="Helical" evidence="8">
    <location>
        <begin position="48"/>
        <end position="64"/>
    </location>
</feature>